<dbReference type="PANTHER" id="PTHR31827">
    <property type="entry name" value="EMB|CAB89363.1"/>
    <property type="match status" value="1"/>
</dbReference>
<evidence type="ECO:0000259" key="2">
    <source>
        <dbReference type="Pfam" id="PF24906"/>
    </source>
</evidence>
<sequence length="720" mass="78776">MDVVPHTQTSLEQRNTLELVARIAAEVLEEREAVNEMAKQRRLSINNASPCPDEREQRNTYVPIKDDDDVVDSHEPSTLPSTTAPSIGDETKEILVTMSRRRRQSTISNVFDHGIHLAMTFYRALLRSAWELEREVDGTRLFSLDERFEWGYLKATKVLRVDGKADWNKILDLRHVKVYGDIVASSTKRKMLDLYTTLDVVRFHPATLSRSSSTSIPDEVQLLCHRRQYPGGAWTMIAMDTSDMTFCLAWLISPHSLDEVLVSVVVPHVAAGLTDILLVRLLSRVQEVTTNMGDLRLSACSGTADILETRGMRAYSCSVIPTTTTKREGNGATVQRSQFWDLLSKTILTQQLLTQQQSSMMQTLNENSEKLKRLSNAVDRVESRLDAKASFHDLVKVMEDGYSHTTQHHHMDPRTSAPSSTIAMDGLKKKRKLKKCIVHACTSGARSRGLCKAHGGGKRCGTGGCNLSDQGGGFCIRHGGGKRCEHDGCDKSAQSKRFCKAHGGGVRCDVSGCIKSSQGGGKCRAHGGGPKWMRPSGSTSEDDASSTTGSESVSSQRPSVNSSSTTTATSRLSLSVIEKIKLKSSLAKSSANVGTMSPLRKDMPTLKTPAETLLRFKLPPLSIALQDKPQHDASSYFTPTTEDGSFSHPNLYASSADHLSCIYLTCKQDQASSSGFCAFHAAQFCCQVAGCVDKPVRGASLCASHHASSTLAKCLLHLTH</sequence>
<evidence type="ECO:0000256" key="1">
    <source>
        <dbReference type="SAM" id="MobiDB-lite"/>
    </source>
</evidence>
<feature type="compositionally biased region" description="Low complexity" evidence="1">
    <location>
        <begin position="545"/>
        <end position="568"/>
    </location>
</feature>
<feature type="region of interest" description="Disordered" evidence="1">
    <location>
        <begin position="45"/>
        <end position="86"/>
    </location>
</feature>
<dbReference type="EMBL" id="MZMZ02003615">
    <property type="protein sequence ID" value="RQM21222.1"/>
    <property type="molecule type" value="Genomic_DNA"/>
</dbReference>
<gene>
    <name evidence="3" type="ORF">B5M09_007553</name>
</gene>
<name>A0A3R8D697_APHAT</name>
<organism evidence="3 4">
    <name type="scientific">Aphanomyces astaci</name>
    <name type="common">Crayfish plague agent</name>
    <dbReference type="NCBI Taxonomy" id="112090"/>
    <lineage>
        <taxon>Eukaryota</taxon>
        <taxon>Sar</taxon>
        <taxon>Stramenopiles</taxon>
        <taxon>Oomycota</taxon>
        <taxon>Saprolegniomycetes</taxon>
        <taxon>Saprolegniales</taxon>
        <taxon>Verrucalvaceae</taxon>
        <taxon>Aphanomyces</taxon>
    </lineage>
</organism>
<evidence type="ECO:0000313" key="4">
    <source>
        <dbReference type="Proteomes" id="UP000284702"/>
    </source>
</evidence>
<comment type="caution">
    <text evidence="3">The sequence shown here is derived from an EMBL/GenBank/DDBJ whole genome shotgun (WGS) entry which is preliminary data.</text>
</comment>
<feature type="compositionally biased region" description="Polar residues" evidence="1">
    <location>
        <begin position="76"/>
        <end position="85"/>
    </location>
</feature>
<evidence type="ECO:0000313" key="3">
    <source>
        <dbReference type="EMBL" id="RQM21222.1"/>
    </source>
</evidence>
<feature type="domain" description="WRKY19-like zinc finger" evidence="2">
    <location>
        <begin position="457"/>
        <end position="480"/>
    </location>
</feature>
<accession>A0A3R8D697</accession>
<proteinExistence type="predicted"/>
<dbReference type="AlphaFoldDB" id="A0A3R8D697"/>
<feature type="compositionally biased region" description="Gly residues" evidence="1">
    <location>
        <begin position="518"/>
        <end position="530"/>
    </location>
</feature>
<protein>
    <recommendedName>
        <fullName evidence="2">WRKY19-like zinc finger domain-containing protein</fullName>
    </recommendedName>
</protein>
<dbReference type="Proteomes" id="UP000284702">
    <property type="component" value="Unassembled WGS sequence"/>
</dbReference>
<dbReference type="Pfam" id="PF24906">
    <property type="entry name" value="Zf_WRKY19"/>
    <property type="match status" value="2"/>
</dbReference>
<dbReference type="InterPro" id="IPR056866">
    <property type="entry name" value="Znf_WRKY19"/>
</dbReference>
<dbReference type="VEuPathDB" id="FungiDB:H257_15764"/>
<feature type="domain" description="WRKY19-like zinc finger" evidence="2">
    <location>
        <begin position="481"/>
        <end position="504"/>
    </location>
</feature>
<feature type="region of interest" description="Disordered" evidence="1">
    <location>
        <begin position="516"/>
        <end position="568"/>
    </location>
</feature>
<keyword evidence="4" id="KW-1185">Reference proteome</keyword>
<dbReference type="PANTHER" id="PTHR31827:SF1">
    <property type="entry name" value="EMB|CAB89363.1"/>
    <property type="match status" value="1"/>
</dbReference>
<reference evidence="3" key="1">
    <citation type="submission" date="2018-07" db="EMBL/GenBank/DDBJ databases">
        <title>Annotation of Aphanomyces astaci genome assembly.</title>
        <authorList>
            <person name="Studholme D.J."/>
        </authorList>
    </citation>
    <scope>NUCLEOTIDE SEQUENCE [LARGE SCALE GENOMIC DNA]</scope>
    <source>
        <strain evidence="3">Pc</strain>
    </source>
</reference>